<keyword evidence="1" id="KW-0472">Membrane</keyword>
<organism evidence="2 3">
    <name type="scientific">Cymbomonas tetramitiformis</name>
    <dbReference type="NCBI Taxonomy" id="36881"/>
    <lineage>
        <taxon>Eukaryota</taxon>
        <taxon>Viridiplantae</taxon>
        <taxon>Chlorophyta</taxon>
        <taxon>Pyramimonadophyceae</taxon>
        <taxon>Pyramimonadales</taxon>
        <taxon>Pyramimonadaceae</taxon>
        <taxon>Cymbomonas</taxon>
    </lineage>
</organism>
<sequence>ERHGILTEGMAAALFSSRDFYGSVPQKNYKWKTSSARRTTKRISAVFIGLLLVAFCAIWVAGINAYTEKDDDAYSEDLVDISCDKKSKGGSRRCQEEPEVTPLSQEYWGFNVLTNNEIAEDADCTSDRQYGCRCEETYSLPALSTHQWYPLPFHRLGERGKAIVPMRNLLPSLANHTHFAVMIKLGYGGGAPKLP</sequence>
<keyword evidence="1" id="KW-1133">Transmembrane helix</keyword>
<evidence type="ECO:0000313" key="2">
    <source>
        <dbReference type="EMBL" id="KAK3280057.1"/>
    </source>
</evidence>
<evidence type="ECO:0000256" key="1">
    <source>
        <dbReference type="SAM" id="Phobius"/>
    </source>
</evidence>
<proteinExistence type="predicted"/>
<dbReference type="EMBL" id="LGRX02004554">
    <property type="protein sequence ID" value="KAK3280057.1"/>
    <property type="molecule type" value="Genomic_DNA"/>
</dbReference>
<feature type="non-terminal residue" evidence="2">
    <location>
        <position position="1"/>
    </location>
</feature>
<dbReference type="Proteomes" id="UP001190700">
    <property type="component" value="Unassembled WGS sequence"/>
</dbReference>
<dbReference type="AlphaFoldDB" id="A0AAE0GKZ2"/>
<keyword evidence="1" id="KW-0812">Transmembrane</keyword>
<accession>A0AAE0GKZ2</accession>
<name>A0AAE0GKZ2_9CHLO</name>
<comment type="caution">
    <text evidence="2">The sequence shown here is derived from an EMBL/GenBank/DDBJ whole genome shotgun (WGS) entry which is preliminary data.</text>
</comment>
<keyword evidence="3" id="KW-1185">Reference proteome</keyword>
<feature type="transmembrane region" description="Helical" evidence="1">
    <location>
        <begin position="45"/>
        <end position="66"/>
    </location>
</feature>
<gene>
    <name evidence="2" type="ORF">CYMTET_12079</name>
</gene>
<protein>
    <submittedName>
        <fullName evidence="2">Uncharacterized protein</fullName>
    </submittedName>
</protein>
<evidence type="ECO:0000313" key="3">
    <source>
        <dbReference type="Proteomes" id="UP001190700"/>
    </source>
</evidence>
<reference evidence="2 3" key="1">
    <citation type="journal article" date="2015" name="Genome Biol. Evol.">
        <title>Comparative Genomics of a Bacterivorous Green Alga Reveals Evolutionary Causalities and Consequences of Phago-Mixotrophic Mode of Nutrition.</title>
        <authorList>
            <person name="Burns J.A."/>
            <person name="Paasch A."/>
            <person name="Narechania A."/>
            <person name="Kim E."/>
        </authorList>
    </citation>
    <scope>NUCLEOTIDE SEQUENCE [LARGE SCALE GENOMIC DNA]</scope>
    <source>
        <strain evidence="2 3">PLY_AMNH</strain>
    </source>
</reference>